<keyword evidence="5" id="KW-0472">Membrane</keyword>
<dbReference type="InterPro" id="IPR004960">
    <property type="entry name" value="LipA_acyltrans"/>
</dbReference>
<accession>A0A7W4IBK1</accession>
<gene>
    <name evidence="7" type="ORF">HLH48_06525</name>
</gene>
<keyword evidence="6 7" id="KW-0012">Acyltransferase</keyword>
<dbReference type="Proteomes" id="UP000589085">
    <property type="component" value="Unassembled WGS sequence"/>
</dbReference>
<dbReference type="GO" id="GO:0016746">
    <property type="term" value="F:acyltransferase activity"/>
    <property type="evidence" value="ECO:0007669"/>
    <property type="project" value="UniProtKB-KW"/>
</dbReference>
<evidence type="ECO:0000256" key="3">
    <source>
        <dbReference type="ARBA" id="ARBA00022519"/>
    </source>
</evidence>
<sequence length="313" mass="33701">MTESRPVTLLMRSEALAARAALAFLRRLGPVGASNVGGAICRVIGPRLPVSRVADANLRLAMPELDAPARRAIIRAVWDNLGRTVGEFPHLPTLKENPPSGPGWDVVGAEHLAAQLARGGPVIFMSGHIGNWEMLPPAVGRHGLPFASFYRAAGNPLVDDMIRALREAAMKAATGDGATGGRALPMFAKGARGARGALAHLARGGRLGMLIDQKMNDGIEARLFGHPAMTAPALAAMALRYRCAVIPGYVERLGPARLRIHVEPPLHLPDSGDRQADILALTQAVNDRLERWVRARPGSWLWLHRRWPKSARP</sequence>
<comment type="caution">
    <text evidence="7">The sequence shown here is derived from an EMBL/GenBank/DDBJ whole genome shotgun (WGS) entry which is preliminary data.</text>
</comment>
<evidence type="ECO:0000256" key="5">
    <source>
        <dbReference type="ARBA" id="ARBA00023136"/>
    </source>
</evidence>
<dbReference type="CDD" id="cd07984">
    <property type="entry name" value="LPLAT_LABLAT-like"/>
    <property type="match status" value="1"/>
</dbReference>
<dbReference type="PANTHER" id="PTHR30606:SF9">
    <property type="entry name" value="LIPID A BIOSYNTHESIS LAUROYLTRANSFERASE"/>
    <property type="match status" value="1"/>
</dbReference>
<reference evidence="7 8" key="1">
    <citation type="submission" date="2020-04" db="EMBL/GenBank/DDBJ databases">
        <title>Description of novel Gluconacetobacter.</title>
        <authorList>
            <person name="Sombolestani A."/>
        </authorList>
    </citation>
    <scope>NUCLEOTIDE SEQUENCE [LARGE SCALE GENOMIC DNA]</scope>
    <source>
        <strain evidence="7 8">LMG 19747</strain>
    </source>
</reference>
<evidence type="ECO:0000313" key="8">
    <source>
        <dbReference type="Proteomes" id="UP000589085"/>
    </source>
</evidence>
<evidence type="ECO:0000256" key="2">
    <source>
        <dbReference type="ARBA" id="ARBA00022475"/>
    </source>
</evidence>
<dbReference type="GO" id="GO:0005886">
    <property type="term" value="C:plasma membrane"/>
    <property type="evidence" value="ECO:0007669"/>
    <property type="project" value="UniProtKB-SubCell"/>
</dbReference>
<comment type="subcellular location">
    <subcellularLocation>
        <location evidence="1">Cell inner membrane</location>
    </subcellularLocation>
</comment>
<proteinExistence type="predicted"/>
<protein>
    <submittedName>
        <fullName evidence="7">Lauroyl acyltransferase</fullName>
    </submittedName>
</protein>
<dbReference type="Pfam" id="PF03279">
    <property type="entry name" value="Lip_A_acyltrans"/>
    <property type="match status" value="1"/>
</dbReference>
<evidence type="ECO:0000256" key="4">
    <source>
        <dbReference type="ARBA" id="ARBA00022679"/>
    </source>
</evidence>
<keyword evidence="4 7" id="KW-0808">Transferase</keyword>
<evidence type="ECO:0000256" key="1">
    <source>
        <dbReference type="ARBA" id="ARBA00004533"/>
    </source>
</evidence>
<evidence type="ECO:0000256" key="6">
    <source>
        <dbReference type="ARBA" id="ARBA00023315"/>
    </source>
</evidence>
<keyword evidence="2" id="KW-1003">Cell membrane</keyword>
<dbReference type="AlphaFoldDB" id="A0A7W4IBK1"/>
<organism evidence="7 8">
    <name type="scientific">Gluconacetobacter sacchari</name>
    <dbReference type="NCBI Taxonomy" id="92759"/>
    <lineage>
        <taxon>Bacteria</taxon>
        <taxon>Pseudomonadati</taxon>
        <taxon>Pseudomonadota</taxon>
        <taxon>Alphaproteobacteria</taxon>
        <taxon>Acetobacterales</taxon>
        <taxon>Acetobacteraceae</taxon>
        <taxon>Gluconacetobacter</taxon>
    </lineage>
</organism>
<evidence type="ECO:0000313" key="7">
    <source>
        <dbReference type="EMBL" id="MBB2159830.1"/>
    </source>
</evidence>
<dbReference type="PANTHER" id="PTHR30606">
    <property type="entry name" value="LIPID A BIOSYNTHESIS LAUROYL ACYLTRANSFERASE"/>
    <property type="match status" value="1"/>
</dbReference>
<keyword evidence="3" id="KW-0997">Cell inner membrane</keyword>
<dbReference type="GO" id="GO:0009247">
    <property type="term" value="P:glycolipid biosynthetic process"/>
    <property type="evidence" value="ECO:0007669"/>
    <property type="project" value="UniProtKB-ARBA"/>
</dbReference>
<name>A0A7W4IBK1_9PROT</name>
<dbReference type="EMBL" id="JABEQJ010000006">
    <property type="protein sequence ID" value="MBB2159830.1"/>
    <property type="molecule type" value="Genomic_DNA"/>
</dbReference>
<dbReference type="RefSeq" id="WP_182996691.1">
    <property type="nucleotide sequence ID" value="NZ_JABEQJ010000006.1"/>
</dbReference>